<keyword evidence="11" id="KW-1185">Reference proteome</keyword>
<dbReference type="Pfam" id="PF04049">
    <property type="entry name" value="ANAPC8"/>
    <property type="match status" value="1"/>
</dbReference>
<dbReference type="SMART" id="SM00028">
    <property type="entry name" value="TPR"/>
    <property type="match status" value="6"/>
</dbReference>
<feature type="repeat" description="TPR" evidence="7">
    <location>
        <begin position="390"/>
        <end position="423"/>
    </location>
</feature>
<dbReference type="OrthoDB" id="10262026at2759"/>
<dbReference type="Gene3D" id="1.25.40.10">
    <property type="entry name" value="Tetratricopeptide repeat domain"/>
    <property type="match status" value="2"/>
</dbReference>
<dbReference type="PANTHER" id="PTHR12558">
    <property type="entry name" value="CELL DIVISION CYCLE 16,23,27"/>
    <property type="match status" value="1"/>
</dbReference>
<evidence type="ECO:0000313" key="10">
    <source>
        <dbReference type="EMBL" id="KXS21352.1"/>
    </source>
</evidence>
<name>A0A139AX80_GONPJ</name>
<keyword evidence="6" id="KW-0131">Cell cycle</keyword>
<feature type="domain" description="Cdc23" evidence="9">
    <location>
        <begin position="19"/>
        <end position="293"/>
    </location>
</feature>
<evidence type="ECO:0000313" key="11">
    <source>
        <dbReference type="Proteomes" id="UP000070544"/>
    </source>
</evidence>
<protein>
    <submittedName>
        <fullName evidence="10">Anaphase-promoting complex subunit Apc8</fullName>
    </submittedName>
</protein>
<evidence type="ECO:0000256" key="3">
    <source>
        <dbReference type="ARBA" id="ARBA00022776"/>
    </source>
</evidence>
<dbReference type="Proteomes" id="UP000070544">
    <property type="component" value="Unassembled WGS sequence"/>
</dbReference>
<evidence type="ECO:0000256" key="1">
    <source>
        <dbReference type="ARBA" id="ARBA00022618"/>
    </source>
</evidence>
<evidence type="ECO:0000256" key="6">
    <source>
        <dbReference type="ARBA" id="ARBA00023306"/>
    </source>
</evidence>
<feature type="repeat" description="TPR" evidence="7">
    <location>
        <begin position="356"/>
        <end position="389"/>
    </location>
</feature>
<dbReference type="SUPFAM" id="SSF48452">
    <property type="entry name" value="TPR-like"/>
    <property type="match status" value="3"/>
</dbReference>
<evidence type="ECO:0000256" key="8">
    <source>
        <dbReference type="SAM" id="MobiDB-lite"/>
    </source>
</evidence>
<dbReference type="STRING" id="1344416.A0A139AX80"/>
<dbReference type="EMBL" id="KQ965733">
    <property type="protein sequence ID" value="KXS21352.1"/>
    <property type="molecule type" value="Genomic_DNA"/>
</dbReference>
<gene>
    <name evidence="10" type="ORF">M427DRAFT_51579</name>
</gene>
<dbReference type="InterPro" id="IPR011990">
    <property type="entry name" value="TPR-like_helical_dom_sf"/>
</dbReference>
<accession>A0A139AX80</accession>
<dbReference type="GO" id="GO:0045842">
    <property type="term" value="P:positive regulation of mitotic metaphase/anaphase transition"/>
    <property type="evidence" value="ECO:0007669"/>
    <property type="project" value="TreeGrafter"/>
</dbReference>
<dbReference type="PANTHER" id="PTHR12558:SF10">
    <property type="entry name" value="CELL DIVISION CYCLE PROTEIN 23 HOMOLOG"/>
    <property type="match status" value="1"/>
</dbReference>
<dbReference type="OMA" id="ERCLYHS"/>
<reference evidence="10 11" key="1">
    <citation type="journal article" date="2015" name="Genome Biol. Evol.">
        <title>Phylogenomic analyses indicate that early fungi evolved digesting cell walls of algal ancestors of land plants.</title>
        <authorList>
            <person name="Chang Y."/>
            <person name="Wang S."/>
            <person name="Sekimoto S."/>
            <person name="Aerts A.L."/>
            <person name="Choi C."/>
            <person name="Clum A."/>
            <person name="LaButti K.M."/>
            <person name="Lindquist E.A."/>
            <person name="Yee Ngan C."/>
            <person name="Ohm R.A."/>
            <person name="Salamov A.A."/>
            <person name="Grigoriev I.V."/>
            <person name="Spatafora J.W."/>
            <person name="Berbee M.L."/>
        </authorList>
    </citation>
    <scope>NUCLEOTIDE SEQUENCE [LARGE SCALE GENOMIC DNA]</scope>
    <source>
        <strain evidence="10 11">JEL478</strain>
    </source>
</reference>
<dbReference type="Pfam" id="PF13181">
    <property type="entry name" value="TPR_8"/>
    <property type="match status" value="3"/>
</dbReference>
<dbReference type="GO" id="GO:0016567">
    <property type="term" value="P:protein ubiquitination"/>
    <property type="evidence" value="ECO:0007669"/>
    <property type="project" value="EnsemblFungi"/>
</dbReference>
<dbReference type="GO" id="GO:0030332">
    <property type="term" value="F:cyclin binding"/>
    <property type="evidence" value="ECO:0007669"/>
    <property type="project" value="EnsemblFungi"/>
</dbReference>
<keyword evidence="4" id="KW-0833">Ubl conjugation pathway</keyword>
<dbReference type="GO" id="GO:0051301">
    <property type="term" value="P:cell division"/>
    <property type="evidence" value="ECO:0007669"/>
    <property type="project" value="UniProtKB-KW"/>
</dbReference>
<keyword evidence="5 7" id="KW-0802">TPR repeat</keyword>
<keyword evidence="2" id="KW-0677">Repeat</keyword>
<dbReference type="InterPro" id="IPR007192">
    <property type="entry name" value="APC8"/>
</dbReference>
<keyword evidence="3" id="KW-0498">Mitosis</keyword>
<dbReference type="InterPro" id="IPR019734">
    <property type="entry name" value="TPR_rpt"/>
</dbReference>
<evidence type="ECO:0000256" key="5">
    <source>
        <dbReference type="ARBA" id="ARBA00022803"/>
    </source>
</evidence>
<feature type="region of interest" description="Disordered" evidence="8">
    <location>
        <begin position="54"/>
        <end position="83"/>
    </location>
</feature>
<keyword evidence="1" id="KW-0132">Cell division</keyword>
<evidence type="ECO:0000256" key="2">
    <source>
        <dbReference type="ARBA" id="ARBA00022737"/>
    </source>
</evidence>
<dbReference type="AlphaFoldDB" id="A0A139AX80"/>
<dbReference type="GO" id="GO:0061630">
    <property type="term" value="F:ubiquitin protein ligase activity"/>
    <property type="evidence" value="ECO:0007669"/>
    <property type="project" value="EnsemblFungi"/>
</dbReference>
<evidence type="ECO:0000259" key="9">
    <source>
        <dbReference type="Pfam" id="PF04049"/>
    </source>
</evidence>
<evidence type="ECO:0000256" key="4">
    <source>
        <dbReference type="ARBA" id="ARBA00022786"/>
    </source>
</evidence>
<organism evidence="10 11">
    <name type="scientific">Gonapodya prolifera (strain JEL478)</name>
    <name type="common">Monoblepharis prolifera</name>
    <dbReference type="NCBI Taxonomy" id="1344416"/>
    <lineage>
        <taxon>Eukaryota</taxon>
        <taxon>Fungi</taxon>
        <taxon>Fungi incertae sedis</taxon>
        <taxon>Chytridiomycota</taxon>
        <taxon>Chytridiomycota incertae sedis</taxon>
        <taxon>Monoblepharidomycetes</taxon>
        <taxon>Monoblepharidales</taxon>
        <taxon>Gonapodyaceae</taxon>
        <taxon>Gonapodya</taxon>
    </lineage>
</organism>
<sequence>MQDPTTYPLSPHSTFDVPQIRTQLRQAVVNCQQRGLYHSAKWAAQQLNGLPAAQEDERLSGKASPRSNHHTSGPPHTMSTAFPTSTVPLSLFEDRPEDADISEEETDRFLLARSYFDMKEFGRAAEVLKESVGLESTFLRLYSKYLFGEQNMETDVSEPLVSPSENEGGNKELPTIAAELSTLHQQQKLDGFLLYLYGVVLNRLGQKVKASQVLVESINRYPYCWSAWQELAVCLPPQETAQTLLHQLPQTGFMLTFFKAHLAVDLFYNTENGAGYLDELVPLFPRSRFVKGQMVVAKYNVREFEEAERVCEELFAEEPYSLDHLDNYSNVLYVMERKAKLGYLAHAAVQIDRFRPETCVVIGNYYSSRLEHEKAIMYFRRALKLNRHYLTAWTLMGHEYMELKNTASAIEAYRRGVDINNRDFRNWYGLGQSYQILRMPYFALYYYQRASALQPFDSRIWYALAEVYESLDRNQDAVRCYKAALSGSESISLTLLKIATLYAKAGDEVAAAHYYGLCFEEGKQSRAQGAVSHFAEAAIFLARYYKNRNNLDDAEEYAMAVETLEEGKTLLREIRSLQTFGVKLNGDETRGR</sequence>
<dbReference type="GO" id="GO:0031145">
    <property type="term" value="P:anaphase-promoting complex-dependent catabolic process"/>
    <property type="evidence" value="ECO:0007669"/>
    <property type="project" value="EnsemblFungi"/>
</dbReference>
<evidence type="ECO:0000256" key="7">
    <source>
        <dbReference type="PROSITE-ProRule" id="PRU00339"/>
    </source>
</evidence>
<dbReference type="GO" id="GO:0005680">
    <property type="term" value="C:anaphase-promoting complex"/>
    <property type="evidence" value="ECO:0007669"/>
    <property type="project" value="EnsemblFungi"/>
</dbReference>
<dbReference type="PROSITE" id="PS50005">
    <property type="entry name" value="TPR"/>
    <property type="match status" value="2"/>
</dbReference>
<proteinExistence type="predicted"/>